<reference evidence="1" key="1">
    <citation type="submission" date="2014-11" db="EMBL/GenBank/DDBJ databases">
        <authorList>
            <person name="Amaro Gonzalez C."/>
        </authorList>
    </citation>
    <scope>NUCLEOTIDE SEQUENCE</scope>
</reference>
<evidence type="ECO:0000313" key="1">
    <source>
        <dbReference type="EMBL" id="JAH73635.1"/>
    </source>
</evidence>
<dbReference type="EMBL" id="GBXM01034942">
    <property type="protein sequence ID" value="JAH73635.1"/>
    <property type="molecule type" value="Transcribed_RNA"/>
</dbReference>
<dbReference type="EMBL" id="GBXM01026965">
    <property type="protein sequence ID" value="JAH81612.1"/>
    <property type="molecule type" value="Transcribed_RNA"/>
</dbReference>
<sequence length="25" mass="2924">MLHSFCLSTDVFSIQVFTNQCQPMF</sequence>
<organism evidence="1">
    <name type="scientific">Anguilla anguilla</name>
    <name type="common">European freshwater eel</name>
    <name type="synonym">Muraena anguilla</name>
    <dbReference type="NCBI Taxonomy" id="7936"/>
    <lineage>
        <taxon>Eukaryota</taxon>
        <taxon>Metazoa</taxon>
        <taxon>Chordata</taxon>
        <taxon>Craniata</taxon>
        <taxon>Vertebrata</taxon>
        <taxon>Euteleostomi</taxon>
        <taxon>Actinopterygii</taxon>
        <taxon>Neopterygii</taxon>
        <taxon>Teleostei</taxon>
        <taxon>Anguilliformes</taxon>
        <taxon>Anguillidae</taxon>
        <taxon>Anguilla</taxon>
    </lineage>
</organism>
<name>A0A0E9V838_ANGAN</name>
<accession>A0A0E9V838</accession>
<reference evidence="1" key="2">
    <citation type="journal article" date="2015" name="Fish Shellfish Immunol.">
        <title>Early steps in the European eel (Anguilla anguilla)-Vibrio vulnificus interaction in the gills: Role of the RtxA13 toxin.</title>
        <authorList>
            <person name="Callol A."/>
            <person name="Pajuelo D."/>
            <person name="Ebbesson L."/>
            <person name="Teles M."/>
            <person name="MacKenzie S."/>
            <person name="Amaro C."/>
        </authorList>
    </citation>
    <scope>NUCLEOTIDE SEQUENCE</scope>
</reference>
<proteinExistence type="predicted"/>
<dbReference type="AlphaFoldDB" id="A0A0E9V838"/>
<protein>
    <submittedName>
        <fullName evidence="1">Uncharacterized protein</fullName>
    </submittedName>
</protein>